<feature type="compositionally biased region" description="Acidic residues" evidence="1">
    <location>
        <begin position="848"/>
        <end position="877"/>
    </location>
</feature>
<feature type="compositionally biased region" description="Low complexity" evidence="1">
    <location>
        <begin position="755"/>
        <end position="770"/>
    </location>
</feature>
<feature type="compositionally biased region" description="Polar residues" evidence="1">
    <location>
        <begin position="178"/>
        <end position="192"/>
    </location>
</feature>
<accession>A0A5C5G6H8</accession>
<feature type="compositionally biased region" description="Pro residues" evidence="1">
    <location>
        <begin position="776"/>
        <end position="785"/>
    </location>
</feature>
<reference evidence="2 3" key="1">
    <citation type="submission" date="2019-03" db="EMBL/GenBank/DDBJ databases">
        <title>Rhodosporidium diobovatum UCD-FST 08-225 genome sequencing, assembly, and annotation.</title>
        <authorList>
            <person name="Fakankun I.U."/>
            <person name="Fristensky B."/>
            <person name="Levin D.B."/>
        </authorList>
    </citation>
    <scope>NUCLEOTIDE SEQUENCE [LARGE SCALE GENOMIC DNA]</scope>
    <source>
        <strain evidence="2 3">UCD-FST 08-225</strain>
    </source>
</reference>
<feature type="compositionally biased region" description="Acidic residues" evidence="1">
    <location>
        <begin position="657"/>
        <end position="670"/>
    </location>
</feature>
<dbReference type="EMBL" id="SOZI01000001">
    <property type="protein sequence ID" value="TNY24678.1"/>
    <property type="molecule type" value="Genomic_DNA"/>
</dbReference>
<evidence type="ECO:0008006" key="4">
    <source>
        <dbReference type="Google" id="ProtNLM"/>
    </source>
</evidence>
<feature type="region of interest" description="Disordered" evidence="1">
    <location>
        <begin position="577"/>
        <end position="670"/>
    </location>
</feature>
<feature type="region of interest" description="Disordered" evidence="1">
    <location>
        <begin position="1"/>
        <end position="240"/>
    </location>
</feature>
<evidence type="ECO:0000313" key="2">
    <source>
        <dbReference type="EMBL" id="TNY24678.1"/>
    </source>
</evidence>
<dbReference type="Proteomes" id="UP000311382">
    <property type="component" value="Unassembled WGS sequence"/>
</dbReference>
<feature type="compositionally biased region" description="Low complexity" evidence="1">
    <location>
        <begin position="155"/>
        <end position="167"/>
    </location>
</feature>
<feature type="compositionally biased region" description="Basic and acidic residues" evidence="1">
    <location>
        <begin position="838"/>
        <end position="847"/>
    </location>
</feature>
<dbReference type="OrthoDB" id="2528456at2759"/>
<protein>
    <recommendedName>
        <fullName evidence="4">Proteophosphoglycan ppg4</fullName>
    </recommendedName>
</protein>
<feature type="region of interest" description="Disordered" evidence="1">
    <location>
        <begin position="753"/>
        <end position="814"/>
    </location>
</feature>
<name>A0A5C5G6H8_9BASI</name>
<organism evidence="2 3">
    <name type="scientific">Rhodotorula diobovata</name>
    <dbReference type="NCBI Taxonomy" id="5288"/>
    <lineage>
        <taxon>Eukaryota</taxon>
        <taxon>Fungi</taxon>
        <taxon>Dikarya</taxon>
        <taxon>Basidiomycota</taxon>
        <taxon>Pucciniomycotina</taxon>
        <taxon>Microbotryomycetes</taxon>
        <taxon>Sporidiobolales</taxon>
        <taxon>Sporidiobolaceae</taxon>
        <taxon>Rhodotorula</taxon>
    </lineage>
</organism>
<feature type="compositionally biased region" description="Low complexity" evidence="1">
    <location>
        <begin position="600"/>
        <end position="622"/>
    </location>
</feature>
<feature type="region of interest" description="Disordered" evidence="1">
    <location>
        <begin position="830"/>
        <end position="877"/>
    </location>
</feature>
<keyword evidence="3" id="KW-1185">Reference proteome</keyword>
<evidence type="ECO:0000313" key="3">
    <source>
        <dbReference type="Proteomes" id="UP000311382"/>
    </source>
</evidence>
<sequence>MLAMRQQPVPAPLEPGLRRPKKGDGKDKLKHRLSSVFKSSFSLSSKPKDPVVSAPPSHTSHTGSAPLLRQKNSARALAAPAYDQRRDSSDADRRPTTAGPRAAEVVPRRAPVSAGAVGSSPPLPPLPQKTPVQQYDPRAAGQAPASSGIEPLLPSYSSRPGSQSSMSGLGIGVELPALSSSAVEPPRTSQRAATPPQAEVKPLEVRSRSVTPPQQVRQSEALRPSSTAPSEVMRLDPLLTSRDRIALLRTGARSSVSSESGVPARLGAGAVAGASSARGANRGDPTRSYTLGDVPAGFDVALASPPRAPLKPLQLASRRSSVALDHSRRSSLAPGEQSRRSSLANEHSRRSSLNPEQTLAASSGPRGHLRRPSEVYCRRPMVNASTQTPREWRLPASPVQAVPRSSSSVSASASRRPSWMHAVSTPPQAYGAFPVLPPPVPPHDTPHQKHGISPSIYSVASFDPRASISAPMPHWNEVAELEASPPEVNYDVPYLSPLVDEDYASVVRRLDDLATPVPRSLVEEAVEQSRLAAALPVNAVERTPTLPLAPVASSDPASFRPPSFAAAGADALVLSTQRSRTPSPVPALSHGHSSADETDLSSSSSSLDRRASSVFSSSPHRSANAEIDTDTSRSEPLTPPTSAVSSLFPESCKAAVGDDEAEPEPEVEDEAAVVTIRKASLVTSEVRKASLVSTGSSAPGSVASGVARSASVASIPEHHLSAASTASSVAPVSAPTSSCVVFAVNSDEAPVVAQTAASDSSAPPSTASPSLEEPRPCPTAPPSLPPRRNSEPLSTLVAGPRLRTPGTTKFLSGADRASRGRSFFLVQALMGESQPEGMVRDWARGAESDSDSEEGSGSEEGEVGLLGDGDESDFDEK</sequence>
<evidence type="ECO:0000256" key="1">
    <source>
        <dbReference type="SAM" id="MobiDB-lite"/>
    </source>
</evidence>
<comment type="caution">
    <text evidence="2">The sequence shown here is derived from an EMBL/GenBank/DDBJ whole genome shotgun (WGS) entry which is preliminary data.</text>
</comment>
<feature type="region of interest" description="Disordered" evidence="1">
    <location>
        <begin position="271"/>
        <end position="413"/>
    </location>
</feature>
<feature type="compositionally biased region" description="Low complexity" evidence="1">
    <location>
        <begin position="395"/>
        <end position="413"/>
    </location>
</feature>
<feature type="compositionally biased region" description="Basic and acidic residues" evidence="1">
    <location>
        <begin position="83"/>
        <end position="95"/>
    </location>
</feature>
<feature type="compositionally biased region" description="Low complexity" evidence="1">
    <location>
        <begin position="271"/>
        <end position="283"/>
    </location>
</feature>
<gene>
    <name evidence="2" type="ORF">DMC30DRAFT_1991</name>
</gene>
<proteinExistence type="predicted"/>
<feature type="compositionally biased region" description="Polar residues" evidence="1">
    <location>
        <begin position="340"/>
        <end position="361"/>
    </location>
</feature>
<dbReference type="AlphaFoldDB" id="A0A5C5G6H8"/>
<feature type="compositionally biased region" description="Polar residues" evidence="1">
    <location>
        <begin position="208"/>
        <end position="229"/>
    </location>
</feature>
<feature type="compositionally biased region" description="Low complexity" evidence="1">
    <location>
        <begin position="34"/>
        <end position="45"/>
    </location>
</feature>